<evidence type="ECO:0000313" key="2">
    <source>
        <dbReference type="Proteomes" id="UP000203835"/>
    </source>
</evidence>
<dbReference type="CDD" id="cd01427">
    <property type="entry name" value="HAD_like"/>
    <property type="match status" value="1"/>
</dbReference>
<dbReference type="NCBIfam" id="TIGR01681">
    <property type="entry name" value="HAD-SF-IIIC"/>
    <property type="match status" value="1"/>
</dbReference>
<dbReference type="GeneID" id="22974456"/>
<dbReference type="Proteomes" id="UP000203835">
    <property type="component" value="Segment"/>
</dbReference>
<name>A0A0B4ZZY2_9ABAC</name>
<reference evidence="1 2" key="2">
    <citation type="journal article" date="2015" name="BMC Genomics">
        <title>The genome sequence of Pseudoplusia includens single nucleopolyhedrovirus and an analysis of p26 gene evolution in the baculoviruses.</title>
        <authorList>
            <person name="Craveiro S.R."/>
            <person name="Inglis P.W."/>
            <person name="Togawa R.C."/>
            <person name="Grynberg P."/>
            <person name="Melo F.L."/>
            <person name="Ribeiro Z.M.A."/>
            <person name="Ribeiro B.M."/>
            <person name="Bao S.N."/>
            <person name="Castro M.E.B."/>
        </authorList>
    </citation>
    <scope>NUCLEOTIDE SEQUENCE [LARGE SCALE GENOMIC DNA]</scope>
</reference>
<dbReference type="NCBIfam" id="TIGR01684">
    <property type="entry name" value="viral_ppase"/>
    <property type="match status" value="1"/>
</dbReference>
<dbReference type="EMBL" id="KJ631622">
    <property type="protein sequence ID" value="AJD80779.1"/>
    <property type="molecule type" value="Genomic_DNA"/>
</dbReference>
<proteinExistence type="predicted"/>
<evidence type="ECO:0000313" key="1">
    <source>
        <dbReference type="EMBL" id="AJD80779.1"/>
    </source>
</evidence>
<dbReference type="OrthoDB" id="4999at10239"/>
<dbReference type="Pfam" id="PF05152">
    <property type="entry name" value="DUF705"/>
    <property type="match status" value="1"/>
</dbReference>
<accession>A0A0B4ZZY2</accession>
<protein>
    <submittedName>
        <fullName evidence="1">38K</fullName>
    </submittedName>
</protein>
<gene>
    <name evidence="1" type="primary">ORF-89</name>
</gene>
<dbReference type="Gene3D" id="3.40.50.1000">
    <property type="entry name" value="HAD superfamily/HAD-like"/>
    <property type="match status" value="1"/>
</dbReference>
<reference evidence="1 2" key="1">
    <citation type="journal article" date="2013" name="J. Invertebr. Pathol.">
        <title>Pseudoplusia includens single nucleopolyhedrovirus: genetic diversity, phylogeny and hypervariability of the pif-2 gene.</title>
        <authorList>
            <person name="Craveiro S.R."/>
            <person name="Melo F.L."/>
            <person name="Ribeiro Z.M."/>
            <person name="Ribeiro B.M."/>
            <person name="Bao S.N."/>
            <person name="Inglis P.W."/>
            <person name="Castro M.E."/>
        </authorList>
    </citation>
    <scope>NUCLEOTIDE SEQUENCE [LARGE SCALE GENOMIC DNA]</scope>
</reference>
<dbReference type="RefSeq" id="YP_009117002.1">
    <property type="nucleotide sequence ID" value="NC_026268.1"/>
</dbReference>
<dbReference type="InterPro" id="IPR023214">
    <property type="entry name" value="HAD_sf"/>
</dbReference>
<dbReference type="InterPro" id="IPR036412">
    <property type="entry name" value="HAD-like_sf"/>
</dbReference>
<dbReference type="InterPro" id="IPR007827">
    <property type="entry name" value="DUF705"/>
</dbReference>
<dbReference type="InterPro" id="IPR010033">
    <property type="entry name" value="HAD_SF_ppase_IIIC"/>
</dbReference>
<dbReference type="SUPFAM" id="SSF56784">
    <property type="entry name" value="HAD-like"/>
    <property type="match status" value="1"/>
</dbReference>
<keyword evidence="2" id="KW-1185">Reference proteome</keyword>
<dbReference type="KEGG" id="vg:22974456"/>
<sequence>MAPPTWVVLRRRAALVKRHILVVCDFGDLSLMSFRHLDLFEFVVFALDKKSFNARLIDTENYIMQLVRCEDNMREIRVILKLAYKTSALGHVYVINEKIPMYWFLKDWYVQNYLEVYQMQTDSFSWEIPHVLVFDLDNTLISGEEDVRIRHDDVYDSLIALKEKGFVLVLWSYGNKEHVTYSMDHTRLVPYFDVVICGGQRSSTPSSTMTTKRVLANNKTKHIFVEKAFYSDVNVNNDEDAKLPKSPRIVLYYLRKAGINYIKTISLIDDLKANDYSFDYFIKVRKCIEPLNDWDIYHDEIVDNIDEYESWFRSNSII</sequence>
<organism evidence="1 2">
    <name type="scientific">Pseudoplusia includens SNPV IE</name>
    <dbReference type="NCBI Taxonomy" id="1592335"/>
    <lineage>
        <taxon>Viruses</taxon>
        <taxon>Viruses incertae sedis</taxon>
        <taxon>Naldaviricetes</taxon>
        <taxon>Lefavirales</taxon>
        <taxon>Baculoviridae</taxon>
        <taxon>Alphabaculovirus</taxon>
        <taxon>Alphabaculovirus chrincludentis</taxon>
        <taxon>Alphabaculovirus alterchrincludentis</taxon>
    </lineage>
</organism>